<evidence type="ECO:0000256" key="9">
    <source>
        <dbReference type="SAM" id="MobiDB-lite"/>
    </source>
</evidence>
<dbReference type="PANTHER" id="PTHR12947:SF13">
    <property type="entry name" value="FI19924P1"/>
    <property type="match status" value="1"/>
</dbReference>
<dbReference type="PROSITE" id="PS50249">
    <property type="entry name" value="MPN"/>
    <property type="match status" value="1"/>
</dbReference>
<dbReference type="GO" id="GO:0070536">
    <property type="term" value="P:protein K63-linked deubiquitination"/>
    <property type="evidence" value="ECO:0007669"/>
    <property type="project" value="InterPro"/>
</dbReference>
<keyword evidence="3" id="KW-0645">Protease</keyword>
<keyword evidence="4" id="KW-0479">Metal-binding</keyword>
<dbReference type="GO" id="GO:0032511">
    <property type="term" value="P:late endosome to vacuole transport via multivesicular body sorting pathway"/>
    <property type="evidence" value="ECO:0000318"/>
    <property type="project" value="GO_Central"/>
</dbReference>
<evidence type="ECO:0000256" key="2">
    <source>
        <dbReference type="ARBA" id="ARBA00010981"/>
    </source>
</evidence>
<dbReference type="GO" id="GO:0016020">
    <property type="term" value="C:membrane"/>
    <property type="evidence" value="ECO:0000318"/>
    <property type="project" value="GO_Central"/>
</dbReference>
<dbReference type="GO" id="GO:0140492">
    <property type="term" value="F:metal-dependent deubiquitinase activity"/>
    <property type="evidence" value="ECO:0007669"/>
    <property type="project" value="InterPro"/>
</dbReference>
<dbReference type="InParanoid" id="A9UP87"/>
<dbReference type="AlphaFoldDB" id="A9UP87"/>
<evidence type="ECO:0000259" key="10">
    <source>
        <dbReference type="PROSITE" id="PS50249"/>
    </source>
</evidence>
<comment type="similarity">
    <text evidence="2">Belongs to the peptidase M67C family.</text>
</comment>
<dbReference type="Pfam" id="PF01398">
    <property type="entry name" value="JAB"/>
    <property type="match status" value="1"/>
</dbReference>
<dbReference type="ESTHER" id="monbe-a9up87">
    <property type="family name" value="Pectinacetylesterase-Notum"/>
</dbReference>
<dbReference type="GeneID" id="5887875"/>
<dbReference type="eggNOG" id="KOG4287">
    <property type="taxonomic scope" value="Eukaryota"/>
</dbReference>
<dbReference type="Pfam" id="PF03283">
    <property type="entry name" value="PAE"/>
    <property type="match status" value="1"/>
</dbReference>
<reference evidence="11 12" key="1">
    <citation type="journal article" date="2008" name="Nature">
        <title>The genome of the choanoflagellate Monosiga brevicollis and the origin of metazoans.</title>
        <authorList>
            <consortium name="JGI Sequencing"/>
            <person name="King N."/>
            <person name="Westbrook M.J."/>
            <person name="Young S.L."/>
            <person name="Kuo A."/>
            <person name="Abedin M."/>
            <person name="Chapman J."/>
            <person name="Fairclough S."/>
            <person name="Hellsten U."/>
            <person name="Isogai Y."/>
            <person name="Letunic I."/>
            <person name="Marr M."/>
            <person name="Pincus D."/>
            <person name="Putnam N."/>
            <person name="Rokas A."/>
            <person name="Wright K.J."/>
            <person name="Zuzow R."/>
            <person name="Dirks W."/>
            <person name="Good M."/>
            <person name="Goodstein D."/>
            <person name="Lemons D."/>
            <person name="Li W."/>
            <person name="Lyons J.B."/>
            <person name="Morris A."/>
            <person name="Nichols S."/>
            <person name="Richter D.J."/>
            <person name="Salamov A."/>
            <person name="Bork P."/>
            <person name="Lim W.A."/>
            <person name="Manning G."/>
            <person name="Miller W.T."/>
            <person name="McGinnis W."/>
            <person name="Shapiro H."/>
            <person name="Tjian R."/>
            <person name="Grigoriev I.V."/>
            <person name="Rokhsar D."/>
        </authorList>
    </citation>
    <scope>NUCLEOTIDE SEQUENCE [LARGE SCALE GENOMIC DNA]</scope>
    <source>
        <strain evidence="12">MX1 / ATCC 50154</strain>
    </source>
</reference>
<dbReference type="InterPro" id="IPR000555">
    <property type="entry name" value="JAMM/MPN+_dom"/>
</dbReference>
<protein>
    <recommendedName>
        <fullName evidence="10">MPN domain-containing protein</fullName>
    </recommendedName>
</protein>
<feature type="region of interest" description="Disordered" evidence="9">
    <location>
        <begin position="629"/>
        <end position="651"/>
    </location>
</feature>
<dbReference type="GO" id="GO:0006508">
    <property type="term" value="P:proteolysis"/>
    <property type="evidence" value="ECO:0007669"/>
    <property type="project" value="UniProtKB-KW"/>
</dbReference>
<keyword evidence="5" id="KW-0833">Ubl conjugation pathway</keyword>
<organism evidence="11 12">
    <name type="scientific">Monosiga brevicollis</name>
    <name type="common">Choanoflagellate</name>
    <dbReference type="NCBI Taxonomy" id="81824"/>
    <lineage>
        <taxon>Eukaryota</taxon>
        <taxon>Choanoflagellata</taxon>
        <taxon>Craspedida</taxon>
        <taxon>Salpingoecidae</taxon>
        <taxon>Monosiga</taxon>
    </lineage>
</organism>
<evidence type="ECO:0000256" key="3">
    <source>
        <dbReference type="ARBA" id="ARBA00022670"/>
    </source>
</evidence>
<dbReference type="SMART" id="SM00232">
    <property type="entry name" value="JAB_MPN"/>
    <property type="match status" value="1"/>
</dbReference>
<evidence type="ECO:0000256" key="7">
    <source>
        <dbReference type="ARBA" id="ARBA00022833"/>
    </source>
</evidence>
<dbReference type="CDD" id="cd08066">
    <property type="entry name" value="MPN_AMSH_like"/>
    <property type="match status" value="1"/>
</dbReference>
<evidence type="ECO:0000256" key="8">
    <source>
        <dbReference type="ARBA" id="ARBA00023049"/>
    </source>
</evidence>
<feature type="region of interest" description="Disordered" evidence="9">
    <location>
        <begin position="133"/>
        <end position="183"/>
    </location>
</feature>
<feature type="compositionally biased region" description="Basic and acidic residues" evidence="9">
    <location>
        <begin position="633"/>
        <end position="651"/>
    </location>
</feature>
<feature type="region of interest" description="Disordered" evidence="9">
    <location>
        <begin position="199"/>
        <end position="259"/>
    </location>
</feature>
<comment type="cofactor">
    <cofactor evidence="1">
        <name>Zn(2+)</name>
        <dbReference type="ChEBI" id="CHEBI:29105"/>
    </cofactor>
</comment>
<keyword evidence="12" id="KW-1185">Reference proteome</keyword>
<evidence type="ECO:0000313" key="11">
    <source>
        <dbReference type="EMBL" id="EDQ92831.1"/>
    </source>
</evidence>
<evidence type="ECO:0000256" key="6">
    <source>
        <dbReference type="ARBA" id="ARBA00022801"/>
    </source>
</evidence>
<keyword evidence="6" id="KW-0378">Hydrolase</keyword>
<dbReference type="PANTHER" id="PTHR12947">
    <property type="entry name" value="AMSH-LIKE PROTEASE"/>
    <property type="match status" value="1"/>
</dbReference>
<dbReference type="KEGG" id="mbr:MONBRDRAFT_30786"/>
<evidence type="ECO:0000256" key="4">
    <source>
        <dbReference type="ARBA" id="ARBA00022723"/>
    </source>
</evidence>
<keyword evidence="7" id="KW-0862">Zinc</keyword>
<dbReference type="MEROPS" id="M67.003"/>
<dbReference type="InterPro" id="IPR004963">
    <property type="entry name" value="PAE/NOTUM"/>
</dbReference>
<accession>A9UP87</accession>
<dbReference type="eggNOG" id="KOG2880">
    <property type="taxonomic scope" value="Eukaryota"/>
</dbReference>
<proteinExistence type="inferred from homology"/>
<evidence type="ECO:0000313" key="12">
    <source>
        <dbReference type="Proteomes" id="UP000001357"/>
    </source>
</evidence>
<keyword evidence="8" id="KW-0482">Metalloprotease</keyword>
<dbReference type="Gene3D" id="3.40.140.10">
    <property type="entry name" value="Cytidine Deaminase, domain 2"/>
    <property type="match status" value="1"/>
</dbReference>
<dbReference type="GO" id="GO:0005768">
    <property type="term" value="C:endosome"/>
    <property type="evidence" value="ECO:0000318"/>
    <property type="project" value="GO_Central"/>
</dbReference>
<dbReference type="InterPro" id="IPR037518">
    <property type="entry name" value="MPN"/>
</dbReference>
<dbReference type="InterPro" id="IPR029058">
    <property type="entry name" value="AB_hydrolase_fold"/>
</dbReference>
<dbReference type="SUPFAM" id="SSF53474">
    <property type="entry name" value="alpha/beta-Hydrolases"/>
    <property type="match status" value="1"/>
</dbReference>
<gene>
    <name evidence="11" type="ORF">MONBRDRAFT_30786</name>
</gene>
<sequence>MTDHGLKHAKMRLRQLRIDVDRELAFYNVYKTWPSILRLSHDLLRKSLSNDTLSVHSPTYMVRPVERSYKGLLMAAFFVGANAKVKAVKPEEVEQYQRLVPQLQEVLAKAEAMRTDLLSRYEREFQAMQQTAARAASHGKLQPSRVFPIAPPLPLGPGDPLAAVKGNTDSIAKTPPASVPTATAENDLSLQQRLLALQPERSSSSKFSNIEEPLRASSPPTQTTHVGHGGNHAGDLLSTRIPPTSSETPAPAPTSFPASAVPKRTLDELYASMGDLRLKSNPLEQYHDAIRQPTQRQIMQEQALQRLREGEEASPAIDGHLTHQHQIPSSVDSPYQASTATNNTAAYPVYPATAATMHMAPDHSPQCYWPRSSTHMPSYASYGPSSYGPSSYGPSSSTPALGYYNMSAPTNFPLPSSAMTPASLSPRDARPGLVQTGTQASVLGCPHGNSTGPVVPRVVEDDPKLARIAYDPILFDQFLTHARGNSERDQETCGILAGRLQADGSFLLSHVLIPAQSGDANGCQPTEAGDEALFGYQDEHELLTLGWIHTHPSQTAFLSSVDLHTTLSYQLMLPEALAVVCSIKYNDIRLFRLTAQGVTEVLECQQRGHHPHSAQGLFVDSGHTIQRQMPDLVQRDRETERDKRETERQRDRETDRYMYILRRLTVTMRATTVACLMAALAASACVSAIDMNLHVMTDKADEGALCLDGSPGAFYHSPAASSDDTNKWIIFFQGGGWCYQEVNTVISSYIRCPGTLSPPASHQFCNYNRVQLSYCDGASFSGDRTDPIIVNGTKLWSRGHRILDATLETLMDMGLVNATDVLLSGCSAGGLATYLHTDYVHEYLQKKLPNLQRFKAASVSGFFLMHNTTENKPVYPDEMKYVFSMSNATNGVNSDCIADKSDEDKWQCIFGPETYKYIKAPIFVLNSALDSWQTGCIYTSEYVAANSTQNGACAAAPGWGSCSGNPEDCTTDQIPAMIQYENDFVKAFDVPTSQAAGNGGFVYSCHTHCAASSNSYYTQFAINNVTMEQAVSSWWNAPVTDPASAHTYTPCTYNDKLPYRCNPTCGSN</sequence>
<dbReference type="Proteomes" id="UP000001357">
    <property type="component" value="Unassembled WGS sequence"/>
</dbReference>
<dbReference type="GO" id="GO:0061578">
    <property type="term" value="F:K63-linked deubiquitinase activity"/>
    <property type="evidence" value="ECO:0000318"/>
    <property type="project" value="GO_Central"/>
</dbReference>
<evidence type="ECO:0000256" key="5">
    <source>
        <dbReference type="ARBA" id="ARBA00022786"/>
    </source>
</evidence>
<dbReference type="RefSeq" id="XP_001742593.1">
    <property type="nucleotide sequence ID" value="XM_001742541.1"/>
</dbReference>
<evidence type="ECO:0000256" key="1">
    <source>
        <dbReference type="ARBA" id="ARBA00001947"/>
    </source>
</evidence>
<name>A9UP87_MONBE</name>
<feature type="compositionally biased region" description="Low complexity" evidence="9">
    <location>
        <begin position="242"/>
        <end position="259"/>
    </location>
</feature>
<dbReference type="EMBL" id="CH991543">
    <property type="protein sequence ID" value="EDQ92831.1"/>
    <property type="molecule type" value="Genomic_DNA"/>
</dbReference>
<dbReference type="SUPFAM" id="SSF102712">
    <property type="entry name" value="JAB1/MPN domain"/>
    <property type="match status" value="1"/>
</dbReference>
<feature type="domain" description="MPN" evidence="10">
    <location>
        <begin position="468"/>
        <end position="597"/>
    </location>
</feature>
<dbReference type="InterPro" id="IPR044098">
    <property type="entry name" value="STAMBP/STALP-like_MPN"/>
</dbReference>
<dbReference type="GO" id="GO:0046872">
    <property type="term" value="F:metal ion binding"/>
    <property type="evidence" value="ECO:0007669"/>
    <property type="project" value="UniProtKB-KW"/>
</dbReference>